<dbReference type="Proteomes" id="UP000729402">
    <property type="component" value="Unassembled WGS sequence"/>
</dbReference>
<comment type="caution">
    <text evidence="2">The sequence shown here is derived from an EMBL/GenBank/DDBJ whole genome shotgun (WGS) entry which is preliminary data.</text>
</comment>
<dbReference type="EMBL" id="JAAALK010000184">
    <property type="protein sequence ID" value="KAG8081565.1"/>
    <property type="molecule type" value="Genomic_DNA"/>
</dbReference>
<sequence length="116" mass="11665">MITAAAVSSSSYASPAESSVRRRGVGAVRCAPESGSGADGAGKAKLKVGSPIVIVEAPLMLKTAASMPSLRHNGGQVKAGDVGRVMHGEEAEGRLGCAADHRNLSAGRQVLQGTAR</sequence>
<dbReference type="InterPro" id="IPR021495">
    <property type="entry name" value="CRR42-like"/>
</dbReference>
<reference evidence="2" key="2">
    <citation type="submission" date="2021-02" db="EMBL/GenBank/DDBJ databases">
        <authorList>
            <person name="Kimball J.A."/>
            <person name="Haas M.W."/>
            <person name="Macchietto M."/>
            <person name="Kono T."/>
            <person name="Duquette J."/>
            <person name="Shao M."/>
        </authorList>
    </citation>
    <scope>NUCLEOTIDE SEQUENCE</scope>
    <source>
        <tissue evidence="2">Fresh leaf tissue</tissue>
    </source>
</reference>
<organism evidence="2 3">
    <name type="scientific">Zizania palustris</name>
    <name type="common">Northern wild rice</name>
    <dbReference type="NCBI Taxonomy" id="103762"/>
    <lineage>
        <taxon>Eukaryota</taxon>
        <taxon>Viridiplantae</taxon>
        <taxon>Streptophyta</taxon>
        <taxon>Embryophyta</taxon>
        <taxon>Tracheophyta</taxon>
        <taxon>Spermatophyta</taxon>
        <taxon>Magnoliopsida</taxon>
        <taxon>Liliopsida</taxon>
        <taxon>Poales</taxon>
        <taxon>Poaceae</taxon>
        <taxon>BOP clade</taxon>
        <taxon>Oryzoideae</taxon>
        <taxon>Oryzeae</taxon>
        <taxon>Zizaniinae</taxon>
        <taxon>Zizania</taxon>
    </lineage>
</organism>
<dbReference type="AlphaFoldDB" id="A0A8J5TEB0"/>
<dbReference type="PANTHER" id="PTHR36799:SF2">
    <property type="entry name" value="PROTEIN CHLORORESPIRATORY REDUCTION 42, CHLOROPLASTIC"/>
    <property type="match status" value="1"/>
</dbReference>
<keyword evidence="3" id="KW-1185">Reference proteome</keyword>
<evidence type="ECO:0000256" key="1">
    <source>
        <dbReference type="SAM" id="MobiDB-lite"/>
    </source>
</evidence>
<dbReference type="OrthoDB" id="2020429at2759"/>
<proteinExistence type="predicted"/>
<feature type="compositionally biased region" description="Low complexity" evidence="1">
    <location>
        <begin position="1"/>
        <end position="18"/>
    </location>
</feature>
<name>A0A8J5TEB0_ZIZPA</name>
<feature type="region of interest" description="Disordered" evidence="1">
    <location>
        <begin position="1"/>
        <end position="44"/>
    </location>
</feature>
<dbReference type="PANTHER" id="PTHR36799">
    <property type="match status" value="1"/>
</dbReference>
<evidence type="ECO:0000313" key="2">
    <source>
        <dbReference type="EMBL" id="KAG8081565.1"/>
    </source>
</evidence>
<gene>
    <name evidence="2" type="ORF">GUJ93_ZPchr0374g33336</name>
</gene>
<evidence type="ECO:0000313" key="3">
    <source>
        <dbReference type="Proteomes" id="UP000729402"/>
    </source>
</evidence>
<protein>
    <submittedName>
        <fullName evidence="2">Uncharacterized protein</fullName>
    </submittedName>
</protein>
<accession>A0A8J5TEB0</accession>
<dbReference type="Pfam" id="PF11347">
    <property type="entry name" value="CRR42-like"/>
    <property type="match status" value="1"/>
</dbReference>
<dbReference type="GO" id="GO:0010258">
    <property type="term" value="P:NADH dehydrogenase complex (plastoquinone) assembly"/>
    <property type="evidence" value="ECO:0007669"/>
    <property type="project" value="InterPro"/>
</dbReference>
<reference evidence="2" key="1">
    <citation type="journal article" date="2021" name="bioRxiv">
        <title>Whole Genome Assembly and Annotation of Northern Wild Rice, Zizania palustris L., Supports a Whole Genome Duplication in the Zizania Genus.</title>
        <authorList>
            <person name="Haas M."/>
            <person name="Kono T."/>
            <person name="Macchietto M."/>
            <person name="Millas R."/>
            <person name="McGilp L."/>
            <person name="Shao M."/>
            <person name="Duquette J."/>
            <person name="Hirsch C.N."/>
            <person name="Kimball J."/>
        </authorList>
    </citation>
    <scope>NUCLEOTIDE SEQUENCE</scope>
    <source>
        <tissue evidence="2">Fresh leaf tissue</tissue>
    </source>
</reference>